<organism evidence="2 3">
    <name type="scientific">Ralstonia solanacearum</name>
    <name type="common">Pseudomonas solanacearum</name>
    <dbReference type="NCBI Taxonomy" id="305"/>
    <lineage>
        <taxon>Bacteria</taxon>
        <taxon>Pseudomonadati</taxon>
        <taxon>Pseudomonadota</taxon>
        <taxon>Betaproteobacteria</taxon>
        <taxon>Burkholderiales</taxon>
        <taxon>Burkholderiaceae</taxon>
        <taxon>Ralstonia</taxon>
        <taxon>Ralstonia solanacearum species complex</taxon>
    </lineage>
</organism>
<proteinExistence type="predicted"/>
<dbReference type="EMBL" id="JAIVEX010000010">
    <property type="protein sequence ID" value="MDB0523618.1"/>
    <property type="molecule type" value="Genomic_DNA"/>
</dbReference>
<evidence type="ECO:0000259" key="1">
    <source>
        <dbReference type="Pfam" id="PF18735"/>
    </source>
</evidence>
<feature type="domain" description="RiboL-PSP-HEPN" evidence="1">
    <location>
        <begin position="155"/>
        <end position="206"/>
    </location>
</feature>
<sequence length="212" mass="23805">MNAHKLFSEAWLRCDTLAQMHAYLASTTTRALSTDELLRAEWVARVAALDSYVHELVAQGMIEVFKGQRVATPAYQKFSLRNDVVDRIRCAATPEDAAATFDLEIRRQLGFITFQTPEAIADGVRLISSLELWNEVAIQWGAPGARVNTEAKVAKRQLSLIVERRNKIAHEGDMQPVSPREPWPISSTDLREVRSFIENLVRSVDALVVCSQ</sequence>
<gene>
    <name evidence="2" type="ORF">LBW55_18605</name>
</gene>
<protein>
    <recommendedName>
        <fullName evidence="1">RiboL-PSP-HEPN domain-containing protein</fullName>
    </recommendedName>
</protein>
<dbReference type="AlphaFoldDB" id="A0AAE3T662"/>
<name>A0AAE3T662_RALSL</name>
<evidence type="ECO:0000313" key="3">
    <source>
        <dbReference type="Proteomes" id="UP001143674"/>
    </source>
</evidence>
<dbReference type="RefSeq" id="WP_184849728.1">
    <property type="nucleotide sequence ID" value="NZ_JABZEH010000001.1"/>
</dbReference>
<accession>A0AAE3T662</accession>
<evidence type="ECO:0000313" key="2">
    <source>
        <dbReference type="EMBL" id="MDB0523618.1"/>
    </source>
</evidence>
<dbReference type="Proteomes" id="UP001143674">
    <property type="component" value="Unassembled WGS sequence"/>
</dbReference>
<reference evidence="2" key="1">
    <citation type="submission" date="2021-09" db="EMBL/GenBank/DDBJ databases">
        <title>Genomic analysis of Ralstonia spp.</title>
        <authorList>
            <person name="Aburjaile F."/>
            <person name="Ariute J.C."/>
            <person name="Pais A.K.L."/>
            <person name="Albuquerque G.M.R."/>
            <person name="Silva A.M.F."/>
            <person name="Brenig B."/>
            <person name="Azevedo V."/>
            <person name="Matiuzzi M."/>
            <person name="Ramos R."/>
            <person name="Goes-Neto A."/>
            <person name="Soares S."/>
            <person name="Iseppon A.M.B."/>
            <person name="Souza E."/>
            <person name="Gama M."/>
        </authorList>
    </citation>
    <scope>NUCLEOTIDE SEQUENCE</scope>
    <source>
        <strain evidence="2">B4</strain>
    </source>
</reference>
<comment type="caution">
    <text evidence="2">The sequence shown here is derived from an EMBL/GenBank/DDBJ whole genome shotgun (WGS) entry which is preliminary data.</text>
</comment>
<dbReference type="InterPro" id="IPR041519">
    <property type="entry name" value="HEPN_RiboL-PSP"/>
</dbReference>
<dbReference type="Pfam" id="PF18735">
    <property type="entry name" value="HEPN_RiboL-PSP"/>
    <property type="match status" value="1"/>
</dbReference>